<organism evidence="2">
    <name type="scientific">Pyrrhalta maculicollis</name>
    <dbReference type="NCBI Taxonomy" id="226885"/>
    <lineage>
        <taxon>Eukaryota</taxon>
        <taxon>Metazoa</taxon>
        <taxon>Ecdysozoa</taxon>
        <taxon>Arthropoda</taxon>
        <taxon>Hexapoda</taxon>
        <taxon>Insecta</taxon>
        <taxon>Pterygota</taxon>
        <taxon>Neoptera</taxon>
        <taxon>Endopterygota</taxon>
        <taxon>Coleoptera</taxon>
        <taxon>Polyphaga</taxon>
        <taxon>Cucujiformia</taxon>
        <taxon>Chrysomeloidea</taxon>
        <taxon>Chrysomelidae</taxon>
        <taxon>Galerucinae</taxon>
        <taxon>Coelomerites</taxon>
        <taxon>Pyrrhalta</taxon>
    </lineage>
</organism>
<dbReference type="InterPro" id="IPR036728">
    <property type="entry name" value="PBP_GOBP_sf"/>
</dbReference>
<dbReference type="Gene3D" id="1.10.238.20">
    <property type="entry name" value="Pheromone/general odorant binding protein domain"/>
    <property type="match status" value="1"/>
</dbReference>
<name>A0A1J0KKG4_9CUCU</name>
<dbReference type="InterPro" id="IPR006170">
    <property type="entry name" value="PBP/GOBP"/>
</dbReference>
<keyword evidence="1" id="KW-0732">Signal</keyword>
<dbReference type="PANTHER" id="PTHR21364">
    <property type="entry name" value="GENERAL ODORANT-BINDING PROTEIN 19A"/>
    <property type="match status" value="1"/>
</dbReference>
<dbReference type="EMBL" id="KX290637">
    <property type="protein sequence ID" value="APC94208.1"/>
    <property type="molecule type" value="mRNA"/>
</dbReference>
<sequence length="147" mass="16154">MATHTSNMKWLVVGLCLYLIITRDGWCAMSEKQMNATKKLIRNSCTAKSKVAPEIIDAMHKGDFSDGQCYLHCIMNTYKLIKPDGSFDWEGGITTVNANAPPNIAVTATASIKNCKDALKNRSDKCAGAAEVAKCIYEDDPPNYFLP</sequence>
<feature type="chain" id="PRO_5009613902" evidence="1">
    <location>
        <begin position="28"/>
        <end position="147"/>
    </location>
</feature>
<dbReference type="SMART" id="SM00708">
    <property type="entry name" value="PhBP"/>
    <property type="match status" value="1"/>
</dbReference>
<evidence type="ECO:0000313" key="2">
    <source>
        <dbReference type="EMBL" id="APC94208.1"/>
    </source>
</evidence>
<protein>
    <submittedName>
        <fullName evidence="2">Odorant-binding protein 17</fullName>
    </submittedName>
</protein>
<dbReference type="AlphaFoldDB" id="A0A1J0KKG4"/>
<dbReference type="Pfam" id="PF01395">
    <property type="entry name" value="PBP_GOBP"/>
    <property type="match status" value="1"/>
</dbReference>
<accession>A0A1J0KKG4</accession>
<dbReference type="PANTHER" id="PTHR21364:SF2">
    <property type="entry name" value="GENERAL ODORANT-BINDING PROTEIN 19A"/>
    <property type="match status" value="1"/>
</dbReference>
<feature type="signal peptide" evidence="1">
    <location>
        <begin position="1"/>
        <end position="27"/>
    </location>
</feature>
<reference evidence="2" key="1">
    <citation type="journal article" date="2016" name="Insect Biochem. Mol. Biol.">
        <title>Comparative transcriptome analysis of chemosensory genes in two sister leaf beetles provides insights into chemosensory speciation.</title>
        <authorList>
            <person name="Zhang B."/>
            <person name="Zhang W."/>
            <person name="Nie R.E."/>
            <person name="Li W.Z."/>
            <person name="Segraves K.A."/>
            <person name="Yang X.K."/>
            <person name="Xue H.J."/>
        </authorList>
    </citation>
    <scope>NUCLEOTIDE SEQUENCE</scope>
</reference>
<evidence type="ECO:0000256" key="1">
    <source>
        <dbReference type="SAM" id="SignalP"/>
    </source>
</evidence>
<proteinExistence type="evidence at transcript level"/>
<dbReference type="SUPFAM" id="SSF47565">
    <property type="entry name" value="Insect pheromone/odorant-binding proteins"/>
    <property type="match status" value="1"/>
</dbReference>
<dbReference type="CDD" id="cd23992">
    <property type="entry name" value="PBP_GOBP"/>
    <property type="match status" value="1"/>
</dbReference>
<dbReference type="GO" id="GO:0005549">
    <property type="term" value="F:odorant binding"/>
    <property type="evidence" value="ECO:0007669"/>
    <property type="project" value="InterPro"/>
</dbReference>